<gene>
    <name evidence="8" type="ORF">SeLEV6574_g07436</name>
    <name evidence="9" type="ORF">SeMB42_g03217</name>
</gene>
<dbReference type="PANTHER" id="PTHR48417">
    <property type="entry name" value="ATP SYNTHASE F1 SUBUNIT EPSILON"/>
    <property type="match status" value="1"/>
</dbReference>
<organism evidence="9 10">
    <name type="scientific">Synchytrium endobioticum</name>
    <dbReference type="NCBI Taxonomy" id="286115"/>
    <lineage>
        <taxon>Eukaryota</taxon>
        <taxon>Fungi</taxon>
        <taxon>Fungi incertae sedis</taxon>
        <taxon>Chytridiomycota</taxon>
        <taxon>Chytridiomycota incertae sedis</taxon>
        <taxon>Chytridiomycetes</taxon>
        <taxon>Synchytriales</taxon>
        <taxon>Synchytriaceae</taxon>
        <taxon>Synchytrium</taxon>
    </lineage>
</organism>
<comment type="subcellular location">
    <subcellularLocation>
        <location evidence="1">Mitochondrion</location>
    </subcellularLocation>
</comment>
<dbReference type="EMBL" id="QEAN01000111">
    <property type="protein sequence ID" value="TPX47719.1"/>
    <property type="molecule type" value="Genomic_DNA"/>
</dbReference>
<name>A0A507D7Z7_9FUNG</name>
<evidence type="ECO:0000256" key="3">
    <source>
        <dbReference type="ARBA" id="ARBA00022946"/>
    </source>
</evidence>
<evidence type="ECO:0000256" key="4">
    <source>
        <dbReference type="ARBA" id="ARBA00023054"/>
    </source>
</evidence>
<comment type="function">
    <text evidence="6">Inhibits the enzyme activity of ATPase.</text>
</comment>
<feature type="region of interest" description="Disordered" evidence="7">
    <location>
        <begin position="32"/>
        <end position="153"/>
    </location>
</feature>
<feature type="compositionally biased region" description="Pro residues" evidence="7">
    <location>
        <begin position="71"/>
        <end position="82"/>
    </location>
</feature>
<accession>A0A507D7Z7</accession>
<dbReference type="EMBL" id="QEAM01000526">
    <property type="protein sequence ID" value="TPX39069.1"/>
    <property type="molecule type" value="Genomic_DNA"/>
</dbReference>
<reference evidence="10 11" key="1">
    <citation type="journal article" date="2019" name="Sci. Rep.">
        <title>Comparative genomics of chytrid fungi reveal insights into the obligate biotrophic and pathogenic lifestyle of Synchytrium endobioticum.</title>
        <authorList>
            <person name="van de Vossenberg B.T.L.H."/>
            <person name="Warris S."/>
            <person name="Nguyen H.D.T."/>
            <person name="van Gent-Pelzer M.P.E."/>
            <person name="Joly D.L."/>
            <person name="van de Geest H.C."/>
            <person name="Bonants P.J.M."/>
            <person name="Smith D.S."/>
            <person name="Levesque C.A."/>
            <person name="van der Lee T.A.J."/>
        </authorList>
    </citation>
    <scope>NUCLEOTIDE SEQUENCE [LARGE SCALE GENOMIC DNA]</scope>
    <source>
        <strain evidence="8 11">LEV6574</strain>
        <strain evidence="9 10">MB42</strain>
    </source>
</reference>
<evidence type="ECO:0000256" key="1">
    <source>
        <dbReference type="ARBA" id="ARBA00004173"/>
    </source>
</evidence>
<evidence type="ECO:0000256" key="7">
    <source>
        <dbReference type="SAM" id="MobiDB-lite"/>
    </source>
</evidence>
<evidence type="ECO:0000313" key="10">
    <source>
        <dbReference type="Proteomes" id="UP000317494"/>
    </source>
</evidence>
<sequence length="153" mass="17222">MIRAVPQLGRMMLIPRPTTRTIGNVQFMSGEVKSAGGSFSKKETAEEERYIREHERETAKKYEKEQSKYYPTPPPAPAPKPPISTTLTSSKKKSNDEAITDKIMPSSGVSGSVKASSGSFSKKEAAQEEKYFRDLDKQRLSKYEKEEATRKKK</sequence>
<dbReference type="Gene3D" id="1.20.5.500">
    <property type="entry name" value="Single helix bin"/>
    <property type="match status" value="2"/>
</dbReference>
<dbReference type="GO" id="GO:0005739">
    <property type="term" value="C:mitochondrion"/>
    <property type="evidence" value="ECO:0007669"/>
    <property type="project" value="UniProtKB-SubCell"/>
</dbReference>
<feature type="compositionally biased region" description="Low complexity" evidence="7">
    <location>
        <begin position="106"/>
        <end position="120"/>
    </location>
</feature>
<evidence type="ECO:0000313" key="8">
    <source>
        <dbReference type="EMBL" id="TPX39069.1"/>
    </source>
</evidence>
<comment type="similarity">
    <text evidence="2 6">Belongs to the ATPase inhibitor family.</text>
</comment>
<dbReference type="GO" id="GO:0042030">
    <property type="term" value="F:ATPase inhibitor activity"/>
    <property type="evidence" value="ECO:0007669"/>
    <property type="project" value="InterPro"/>
</dbReference>
<evidence type="ECO:0000313" key="11">
    <source>
        <dbReference type="Proteomes" id="UP000320475"/>
    </source>
</evidence>
<dbReference type="AlphaFoldDB" id="A0A507D7Z7"/>
<keyword evidence="10" id="KW-1185">Reference proteome</keyword>
<evidence type="ECO:0000313" key="9">
    <source>
        <dbReference type="EMBL" id="TPX47719.1"/>
    </source>
</evidence>
<keyword evidence="5" id="KW-0496">Mitochondrion</keyword>
<feature type="compositionally biased region" description="Basic and acidic residues" evidence="7">
    <location>
        <begin position="40"/>
        <end position="67"/>
    </location>
</feature>
<evidence type="ECO:0000256" key="6">
    <source>
        <dbReference type="RuleBase" id="RU368087"/>
    </source>
</evidence>
<comment type="caution">
    <text evidence="9">The sequence shown here is derived from an EMBL/GenBank/DDBJ whole genome shotgun (WGS) entry which is preliminary data.</text>
</comment>
<proteinExistence type="inferred from homology"/>
<protein>
    <recommendedName>
        <fullName evidence="6">ATPase inhibitor, mitochondrial</fullName>
    </recommendedName>
</protein>
<feature type="compositionally biased region" description="Basic and acidic residues" evidence="7">
    <location>
        <begin position="121"/>
        <end position="153"/>
    </location>
</feature>
<keyword evidence="3" id="KW-0809">Transit peptide</keyword>
<dbReference type="SUPFAM" id="SSF64602">
    <property type="entry name" value="F1 ATPase inhibitor, IF1, C-terminal domain"/>
    <property type="match status" value="2"/>
</dbReference>
<dbReference type="Proteomes" id="UP000320475">
    <property type="component" value="Unassembled WGS sequence"/>
</dbReference>
<keyword evidence="4" id="KW-0175">Coiled coil</keyword>
<dbReference type="Pfam" id="PF04568">
    <property type="entry name" value="IATP"/>
    <property type="match status" value="2"/>
</dbReference>
<evidence type="ECO:0000256" key="5">
    <source>
        <dbReference type="ARBA" id="ARBA00023128"/>
    </source>
</evidence>
<dbReference type="PANTHER" id="PTHR48417:SF1">
    <property type="entry name" value="ATP SYNTHASE F1 SUBUNIT EPSILON"/>
    <property type="match status" value="1"/>
</dbReference>
<dbReference type="Proteomes" id="UP000317494">
    <property type="component" value="Unassembled WGS sequence"/>
</dbReference>
<evidence type="ECO:0000256" key="2">
    <source>
        <dbReference type="ARBA" id="ARBA00010901"/>
    </source>
</evidence>
<dbReference type="VEuPathDB" id="FungiDB:SeMB42_g03217"/>
<dbReference type="InterPro" id="IPR007648">
    <property type="entry name" value="ATPase_inhibitor_mt"/>
</dbReference>